<reference evidence="7" key="1">
    <citation type="submission" date="2020-05" db="EMBL/GenBank/DDBJ databases">
        <title>Phylogenomic resolution of chytrid fungi.</title>
        <authorList>
            <person name="Stajich J.E."/>
            <person name="Amses K."/>
            <person name="Simmons R."/>
            <person name="Seto K."/>
            <person name="Myers J."/>
            <person name="Bonds A."/>
            <person name="Quandt C.A."/>
            <person name="Barry K."/>
            <person name="Liu P."/>
            <person name="Grigoriev I."/>
            <person name="Longcore J.E."/>
            <person name="James T.Y."/>
        </authorList>
    </citation>
    <scope>NUCLEOTIDE SEQUENCE</scope>
    <source>
        <strain evidence="7">JEL0379</strain>
    </source>
</reference>
<keyword evidence="5" id="KW-0539">Nucleus</keyword>
<evidence type="ECO:0000256" key="3">
    <source>
        <dbReference type="ARBA" id="ARBA00007054"/>
    </source>
</evidence>
<dbReference type="InterPro" id="IPR003521">
    <property type="entry name" value="ICln"/>
</dbReference>
<dbReference type="Gene3D" id="2.30.29.30">
    <property type="entry name" value="Pleckstrin-homology domain (PH domain)/Phosphotyrosine-binding domain (PTB)"/>
    <property type="match status" value="1"/>
</dbReference>
<dbReference type="Proteomes" id="UP001212152">
    <property type="component" value="Unassembled WGS sequence"/>
</dbReference>
<gene>
    <name evidence="7" type="ORF">HDU87_002005</name>
</gene>
<dbReference type="PRINTS" id="PR01348">
    <property type="entry name" value="ICLNCHANNEL"/>
</dbReference>
<accession>A0AAD5TRS9</accession>
<evidence type="ECO:0000256" key="2">
    <source>
        <dbReference type="ARBA" id="ARBA00004496"/>
    </source>
</evidence>
<name>A0AAD5TRS9_9FUNG</name>
<dbReference type="PANTHER" id="PTHR21399">
    <property type="entry name" value="CHLORIDE CONDUCTANCE REGULATORY PROTEIN ICLN"/>
    <property type="match status" value="1"/>
</dbReference>
<protein>
    <submittedName>
        <fullName evidence="7">Uncharacterized protein</fullName>
    </submittedName>
</protein>
<comment type="similarity">
    <text evidence="3">Belongs to the pICln (TC 1.A.47) family.</text>
</comment>
<evidence type="ECO:0000313" key="8">
    <source>
        <dbReference type="Proteomes" id="UP001212152"/>
    </source>
</evidence>
<evidence type="ECO:0000256" key="6">
    <source>
        <dbReference type="SAM" id="MobiDB-lite"/>
    </source>
</evidence>
<proteinExistence type="inferred from homology"/>
<dbReference type="GO" id="GO:0034715">
    <property type="term" value="C:pICln-Sm protein complex"/>
    <property type="evidence" value="ECO:0007669"/>
    <property type="project" value="InterPro"/>
</dbReference>
<dbReference type="EMBL" id="JADGJQ010000016">
    <property type="protein sequence ID" value="KAJ3180496.1"/>
    <property type="molecule type" value="Genomic_DNA"/>
</dbReference>
<dbReference type="GO" id="GO:0034709">
    <property type="term" value="C:methylosome"/>
    <property type="evidence" value="ECO:0007669"/>
    <property type="project" value="InterPro"/>
</dbReference>
<feature type="region of interest" description="Disordered" evidence="6">
    <location>
        <begin position="162"/>
        <end position="182"/>
    </location>
</feature>
<organism evidence="7 8">
    <name type="scientific">Geranomyces variabilis</name>
    <dbReference type="NCBI Taxonomy" id="109894"/>
    <lineage>
        <taxon>Eukaryota</taxon>
        <taxon>Fungi</taxon>
        <taxon>Fungi incertae sedis</taxon>
        <taxon>Chytridiomycota</taxon>
        <taxon>Chytridiomycota incertae sedis</taxon>
        <taxon>Chytridiomycetes</taxon>
        <taxon>Spizellomycetales</taxon>
        <taxon>Powellomycetaceae</taxon>
        <taxon>Geranomyces</taxon>
    </lineage>
</organism>
<keyword evidence="8" id="KW-1185">Reference proteome</keyword>
<dbReference type="GO" id="GO:0000387">
    <property type="term" value="P:spliceosomal snRNP assembly"/>
    <property type="evidence" value="ECO:0007669"/>
    <property type="project" value="InterPro"/>
</dbReference>
<evidence type="ECO:0000256" key="1">
    <source>
        <dbReference type="ARBA" id="ARBA00004123"/>
    </source>
</evidence>
<sequence length="238" mass="24762">MTITISSSLPDLITPDRAWPGDSSGGADVAATATPTVRHHQPNVALVFAPPLSTGLVPGKGDLYIADSQLYFFDAATPVCISIDYPSIGIHAISRGGDAIVGAHPHIYAQLDEAAIKVMGNVAGNADDAGADEEETPELRLVPDDSTALDAMYQAMSACAALHPDPDADPNGMSDEEGSDNGWVYAADDPRELTELQQAALAHLDSVFEGPNPLGNLGGGSEKAPDQQFADADEDAQR</sequence>
<comment type="subcellular location">
    <subcellularLocation>
        <location evidence="2">Cytoplasm</location>
    </subcellularLocation>
    <subcellularLocation>
        <location evidence="1">Nucleus</location>
    </subcellularLocation>
</comment>
<dbReference type="GO" id="GO:0005681">
    <property type="term" value="C:spliceosomal complex"/>
    <property type="evidence" value="ECO:0007669"/>
    <property type="project" value="TreeGrafter"/>
</dbReference>
<dbReference type="GO" id="GO:0005829">
    <property type="term" value="C:cytosol"/>
    <property type="evidence" value="ECO:0007669"/>
    <property type="project" value="InterPro"/>
</dbReference>
<keyword evidence="4" id="KW-0963">Cytoplasm</keyword>
<evidence type="ECO:0000256" key="5">
    <source>
        <dbReference type="ARBA" id="ARBA00023242"/>
    </source>
</evidence>
<dbReference type="InterPro" id="IPR011993">
    <property type="entry name" value="PH-like_dom_sf"/>
</dbReference>
<evidence type="ECO:0000256" key="4">
    <source>
        <dbReference type="ARBA" id="ARBA00022490"/>
    </source>
</evidence>
<comment type="caution">
    <text evidence="7">The sequence shown here is derived from an EMBL/GenBank/DDBJ whole genome shotgun (WGS) entry which is preliminary data.</text>
</comment>
<dbReference type="GO" id="GO:0045292">
    <property type="term" value="P:mRNA cis splicing, via spliceosome"/>
    <property type="evidence" value="ECO:0007669"/>
    <property type="project" value="TreeGrafter"/>
</dbReference>
<feature type="region of interest" description="Disordered" evidence="6">
    <location>
        <begin position="207"/>
        <end position="238"/>
    </location>
</feature>
<dbReference type="GO" id="GO:0006884">
    <property type="term" value="P:cell volume homeostasis"/>
    <property type="evidence" value="ECO:0007669"/>
    <property type="project" value="InterPro"/>
</dbReference>
<dbReference type="Pfam" id="PF03517">
    <property type="entry name" value="Voldacs"/>
    <property type="match status" value="1"/>
</dbReference>
<dbReference type="GO" id="GO:0005886">
    <property type="term" value="C:plasma membrane"/>
    <property type="evidence" value="ECO:0007669"/>
    <property type="project" value="InterPro"/>
</dbReference>
<dbReference type="GO" id="GO:0006821">
    <property type="term" value="P:chloride transport"/>
    <property type="evidence" value="ECO:0007669"/>
    <property type="project" value="InterPro"/>
</dbReference>
<dbReference type="AlphaFoldDB" id="A0AAD5TRS9"/>
<evidence type="ECO:0000313" key="7">
    <source>
        <dbReference type="EMBL" id="KAJ3180496.1"/>
    </source>
</evidence>
<dbReference type="PANTHER" id="PTHR21399:SF0">
    <property type="entry name" value="METHYLOSOME SUBUNIT PICLN"/>
    <property type="match status" value="1"/>
</dbReference>
<dbReference type="InterPro" id="IPR039924">
    <property type="entry name" value="ICln/Lot5/Saf5"/>
</dbReference>